<evidence type="ECO:0000313" key="3">
    <source>
        <dbReference type="Proteomes" id="UP001175211"/>
    </source>
</evidence>
<proteinExistence type="predicted"/>
<protein>
    <submittedName>
        <fullName evidence="2">Uncharacterized protein</fullName>
    </submittedName>
</protein>
<gene>
    <name evidence="2" type="ORF">EV420DRAFT_1487802</name>
</gene>
<comment type="caution">
    <text evidence="2">The sequence shown here is derived from an EMBL/GenBank/DDBJ whole genome shotgun (WGS) entry which is preliminary data.</text>
</comment>
<evidence type="ECO:0000256" key="1">
    <source>
        <dbReference type="SAM" id="MobiDB-lite"/>
    </source>
</evidence>
<dbReference type="Proteomes" id="UP001175211">
    <property type="component" value="Unassembled WGS sequence"/>
</dbReference>
<name>A0AA39J4D3_ARMTA</name>
<feature type="compositionally biased region" description="Polar residues" evidence="1">
    <location>
        <begin position="1"/>
        <end position="17"/>
    </location>
</feature>
<reference evidence="2" key="1">
    <citation type="submission" date="2023-06" db="EMBL/GenBank/DDBJ databases">
        <authorList>
            <consortium name="Lawrence Berkeley National Laboratory"/>
            <person name="Ahrendt S."/>
            <person name="Sahu N."/>
            <person name="Indic B."/>
            <person name="Wong-Bajracharya J."/>
            <person name="Merenyi Z."/>
            <person name="Ke H.-M."/>
            <person name="Monk M."/>
            <person name="Kocsube S."/>
            <person name="Drula E."/>
            <person name="Lipzen A."/>
            <person name="Balint B."/>
            <person name="Henrissat B."/>
            <person name="Andreopoulos B."/>
            <person name="Martin F.M."/>
            <person name="Harder C.B."/>
            <person name="Rigling D."/>
            <person name="Ford K.L."/>
            <person name="Foster G.D."/>
            <person name="Pangilinan J."/>
            <person name="Papanicolaou A."/>
            <person name="Barry K."/>
            <person name="LaButti K."/>
            <person name="Viragh M."/>
            <person name="Koriabine M."/>
            <person name="Yan M."/>
            <person name="Riley R."/>
            <person name="Champramary S."/>
            <person name="Plett K.L."/>
            <person name="Tsai I.J."/>
            <person name="Slot J."/>
            <person name="Sipos G."/>
            <person name="Plett J."/>
            <person name="Nagy L.G."/>
            <person name="Grigoriev I.V."/>
        </authorList>
    </citation>
    <scope>NUCLEOTIDE SEQUENCE</scope>
    <source>
        <strain evidence="2">CCBAS 213</strain>
    </source>
</reference>
<dbReference type="GeneID" id="85354112"/>
<sequence length="438" mass="49651">MASPQASTNAQPDTSADNAPPPHHEMSTPGVVNDGWDLHMEWMQLMNNLVPNMLQAQCYCNDGTLHRVDYRGGLETHRDGALCCNSLLYVGGRNAQPGIDQDGMRLIHRVKPNLVRYTAFVMGADSGGVPQNTVARLSGCLNECYSVEEEFMKELLISHLFRLAEYGSPVRLRPYSPVLGKWAWAINKAGLYRIEPKAMHTTPGTGNEFYSVKFTLMDWILGGNHPKRGRMNKNMPMHITVPRATKMRLAKLSADSNNKSTMPQPLHKKHLKDPPACQQESMTVHPRSGNLPFWLHHSSTLEGWLVTLLNRQILAERNTGMWDLNNVQSYDCPKAQYVECVYQEFCFLFSWDRTYNNNEDSVFKPRVDEMEVLSTHTMHCAETILNIDGYGVNYQKADSLVAEVTTVGGWITELEIEVMNDPKELIKLHCTCQLMYQM</sequence>
<keyword evidence="3" id="KW-1185">Reference proteome</keyword>
<dbReference type="AlphaFoldDB" id="A0AA39J4D3"/>
<accession>A0AA39J4D3</accession>
<feature type="region of interest" description="Disordered" evidence="1">
    <location>
        <begin position="1"/>
        <end position="31"/>
    </location>
</feature>
<dbReference type="RefSeq" id="XP_060322107.1">
    <property type="nucleotide sequence ID" value="XM_060470564.1"/>
</dbReference>
<dbReference type="EMBL" id="JAUEPS010000138">
    <property type="protein sequence ID" value="KAK0435921.1"/>
    <property type="molecule type" value="Genomic_DNA"/>
</dbReference>
<organism evidence="2 3">
    <name type="scientific">Armillaria tabescens</name>
    <name type="common">Ringless honey mushroom</name>
    <name type="synonym">Agaricus tabescens</name>
    <dbReference type="NCBI Taxonomy" id="1929756"/>
    <lineage>
        <taxon>Eukaryota</taxon>
        <taxon>Fungi</taxon>
        <taxon>Dikarya</taxon>
        <taxon>Basidiomycota</taxon>
        <taxon>Agaricomycotina</taxon>
        <taxon>Agaricomycetes</taxon>
        <taxon>Agaricomycetidae</taxon>
        <taxon>Agaricales</taxon>
        <taxon>Marasmiineae</taxon>
        <taxon>Physalacriaceae</taxon>
        <taxon>Desarmillaria</taxon>
    </lineage>
</organism>
<evidence type="ECO:0000313" key="2">
    <source>
        <dbReference type="EMBL" id="KAK0435921.1"/>
    </source>
</evidence>